<name>A0A662ZDS4_9GAMM</name>
<dbReference type="AlphaFoldDB" id="A0A662ZDS4"/>
<dbReference type="SUPFAM" id="SSF53474">
    <property type="entry name" value="alpha/beta-Hydrolases"/>
    <property type="match status" value="1"/>
</dbReference>
<proteinExistence type="predicted"/>
<organism evidence="1 2">
    <name type="scientific">Ruminobacter amylophilus</name>
    <dbReference type="NCBI Taxonomy" id="867"/>
    <lineage>
        <taxon>Bacteria</taxon>
        <taxon>Pseudomonadati</taxon>
        <taxon>Pseudomonadota</taxon>
        <taxon>Gammaproteobacteria</taxon>
        <taxon>Aeromonadales</taxon>
        <taxon>Succinivibrionaceae</taxon>
        <taxon>Ruminobacter</taxon>
    </lineage>
</organism>
<evidence type="ECO:0000313" key="1">
    <source>
        <dbReference type="EMBL" id="SFO96337.1"/>
    </source>
</evidence>
<dbReference type="InterPro" id="IPR010520">
    <property type="entry name" value="FrsA-like"/>
</dbReference>
<accession>A0A662ZDS4</accession>
<dbReference type="InterPro" id="IPR029058">
    <property type="entry name" value="AB_hydrolase_fold"/>
</dbReference>
<dbReference type="OrthoDB" id="5590073at2"/>
<protein>
    <submittedName>
        <fullName evidence="1">Esterase FrsA</fullName>
    </submittedName>
</protein>
<keyword evidence="2" id="KW-1185">Reference proteome</keyword>
<dbReference type="Pfam" id="PF06500">
    <property type="entry name" value="FrsA-like"/>
    <property type="match status" value="1"/>
</dbReference>
<evidence type="ECO:0000313" key="2">
    <source>
        <dbReference type="Proteomes" id="UP000243745"/>
    </source>
</evidence>
<dbReference type="Gene3D" id="3.40.50.1820">
    <property type="entry name" value="alpha/beta hydrolase"/>
    <property type="match status" value="1"/>
</dbReference>
<dbReference type="EMBL" id="FOXF01000001">
    <property type="protein sequence ID" value="SFO96337.1"/>
    <property type="molecule type" value="Genomic_DNA"/>
</dbReference>
<gene>
    <name evidence="1" type="ORF">SAMN02910344_00018</name>
</gene>
<dbReference type="RefSeq" id="WP_093139774.1">
    <property type="nucleotide sequence ID" value="NZ_FOXF01000001.1"/>
</dbReference>
<sequence>MTEISSENLSEVLFKPHRSSLETSFISNSVEELLPNRDGTPRRWFRELHRDYWSWMGLDILEIQKALADISGSENKRTREGVLDTVYEYGPGNWVYEFSMLAEKHSSYAKSIEEDPVKKEEAFKHFRLAYLCYAMASYPHLQGDEMANHALLMNHLNYKKAASYLSGHFEIIKFKSEAGEGTAYVHTPDRFKCLPCVIICGNYINLATEYLRFYRENLFPNGIAMITLDLPGMGMNTGITLSANTGVLHEAVLDYVKEKLPYIDRSRIGIVAQRFGCNCAAHLLATHSSDIKAACMIAPIVNDVLVDPELLKLASLIQRASMCNRMGTDAAEWEQLIPRLQIFSVKRQGLLSGLKLSKPLLVVTSDRKSISTIGDAKLIGSISDKTEFMELKAATAFELFTKVIDQITDWLKERL</sequence>
<dbReference type="Proteomes" id="UP000243745">
    <property type="component" value="Unassembled WGS sequence"/>
</dbReference>
<reference evidence="1 2" key="1">
    <citation type="submission" date="2016-10" db="EMBL/GenBank/DDBJ databases">
        <authorList>
            <person name="Varghese N."/>
            <person name="Submissions S."/>
        </authorList>
    </citation>
    <scope>NUCLEOTIDE SEQUENCE [LARGE SCALE GENOMIC DNA]</scope>
    <source>
        <strain evidence="1 2">DSM 1361</strain>
    </source>
</reference>